<dbReference type="AlphaFoldDB" id="A0A6G1G2S8"/>
<proteinExistence type="predicted"/>
<evidence type="ECO:0000256" key="3">
    <source>
        <dbReference type="ARBA" id="ARBA00022989"/>
    </source>
</evidence>
<dbReference type="OrthoDB" id="9970435at2759"/>
<accession>A0A6G1G2S8</accession>
<evidence type="ECO:0000313" key="10">
    <source>
        <dbReference type="RefSeq" id="XP_033533923.1"/>
    </source>
</evidence>
<dbReference type="Proteomes" id="UP000504638">
    <property type="component" value="Unplaced"/>
</dbReference>
<dbReference type="GO" id="GO:0016036">
    <property type="term" value="P:cellular response to phosphate starvation"/>
    <property type="evidence" value="ECO:0007669"/>
    <property type="project" value="TreeGrafter"/>
</dbReference>
<keyword evidence="2 6" id="KW-0812">Transmembrane</keyword>
<reference evidence="10" key="3">
    <citation type="submission" date="2025-04" db="UniProtKB">
        <authorList>
            <consortium name="RefSeq"/>
        </authorList>
    </citation>
    <scope>IDENTIFICATION</scope>
    <source>
        <strain evidence="10">CBS 781.70</strain>
    </source>
</reference>
<feature type="domain" description="EXS" evidence="7">
    <location>
        <begin position="1"/>
        <end position="210"/>
    </location>
</feature>
<evidence type="ECO:0000256" key="2">
    <source>
        <dbReference type="ARBA" id="ARBA00022692"/>
    </source>
</evidence>
<gene>
    <name evidence="8 10" type="ORF">P152DRAFT_31465</name>
</gene>
<dbReference type="PANTHER" id="PTHR10783">
    <property type="entry name" value="XENOTROPIC AND POLYTROPIC RETROVIRUS RECEPTOR 1-RELATED"/>
    <property type="match status" value="1"/>
</dbReference>
<keyword evidence="3 6" id="KW-1133">Transmembrane helix</keyword>
<name>A0A6G1G2S8_9PEZI</name>
<evidence type="ECO:0000313" key="8">
    <source>
        <dbReference type="EMBL" id="KAF1812292.1"/>
    </source>
</evidence>
<dbReference type="Pfam" id="PF03124">
    <property type="entry name" value="EXS"/>
    <property type="match status" value="1"/>
</dbReference>
<feature type="compositionally biased region" description="Basic and acidic residues" evidence="5">
    <location>
        <begin position="285"/>
        <end position="298"/>
    </location>
</feature>
<evidence type="ECO:0000256" key="5">
    <source>
        <dbReference type="SAM" id="MobiDB-lite"/>
    </source>
</evidence>
<evidence type="ECO:0000259" key="7">
    <source>
        <dbReference type="PROSITE" id="PS51380"/>
    </source>
</evidence>
<dbReference type="EMBL" id="ML975158">
    <property type="protein sequence ID" value="KAF1812292.1"/>
    <property type="molecule type" value="Genomic_DNA"/>
</dbReference>
<dbReference type="GeneID" id="54415744"/>
<dbReference type="PANTHER" id="PTHR10783:SF103">
    <property type="entry name" value="SOLUTE CARRIER FAMILY 53 MEMBER 1"/>
    <property type="match status" value="1"/>
</dbReference>
<evidence type="ECO:0000256" key="1">
    <source>
        <dbReference type="ARBA" id="ARBA00004141"/>
    </source>
</evidence>
<dbReference type="PROSITE" id="PS51380">
    <property type="entry name" value="EXS"/>
    <property type="match status" value="1"/>
</dbReference>
<dbReference type="GO" id="GO:0005794">
    <property type="term" value="C:Golgi apparatus"/>
    <property type="evidence" value="ECO:0007669"/>
    <property type="project" value="TreeGrafter"/>
</dbReference>
<feature type="region of interest" description="Disordered" evidence="5">
    <location>
        <begin position="285"/>
        <end position="323"/>
    </location>
</feature>
<evidence type="ECO:0000256" key="6">
    <source>
        <dbReference type="SAM" id="Phobius"/>
    </source>
</evidence>
<dbReference type="InterPro" id="IPR004342">
    <property type="entry name" value="EXS_C"/>
</dbReference>
<keyword evidence="9" id="KW-1185">Reference proteome</keyword>
<dbReference type="GO" id="GO:0005886">
    <property type="term" value="C:plasma membrane"/>
    <property type="evidence" value="ECO:0007669"/>
    <property type="project" value="TreeGrafter"/>
</dbReference>
<organism evidence="8">
    <name type="scientific">Eremomyces bilateralis CBS 781.70</name>
    <dbReference type="NCBI Taxonomy" id="1392243"/>
    <lineage>
        <taxon>Eukaryota</taxon>
        <taxon>Fungi</taxon>
        <taxon>Dikarya</taxon>
        <taxon>Ascomycota</taxon>
        <taxon>Pezizomycotina</taxon>
        <taxon>Dothideomycetes</taxon>
        <taxon>Dothideomycetes incertae sedis</taxon>
        <taxon>Eremomycetales</taxon>
        <taxon>Eremomycetaceae</taxon>
        <taxon>Eremomyces</taxon>
    </lineage>
</organism>
<keyword evidence="4 6" id="KW-0472">Membrane</keyword>
<feature type="transmembrane region" description="Helical" evidence="6">
    <location>
        <begin position="143"/>
        <end position="165"/>
    </location>
</feature>
<feature type="transmembrane region" description="Helical" evidence="6">
    <location>
        <begin position="65"/>
        <end position="87"/>
    </location>
</feature>
<reference evidence="10" key="2">
    <citation type="submission" date="2020-04" db="EMBL/GenBank/DDBJ databases">
        <authorList>
            <consortium name="NCBI Genome Project"/>
        </authorList>
    </citation>
    <scope>NUCLEOTIDE SEQUENCE</scope>
    <source>
        <strain evidence="10">CBS 781.70</strain>
    </source>
</reference>
<reference evidence="8 10" key="1">
    <citation type="submission" date="2020-01" db="EMBL/GenBank/DDBJ databases">
        <authorList>
            <consortium name="DOE Joint Genome Institute"/>
            <person name="Haridas S."/>
            <person name="Albert R."/>
            <person name="Binder M."/>
            <person name="Bloem J."/>
            <person name="Labutti K."/>
            <person name="Salamov A."/>
            <person name="Andreopoulos B."/>
            <person name="Baker S.E."/>
            <person name="Barry K."/>
            <person name="Bills G."/>
            <person name="Bluhm B.H."/>
            <person name="Cannon C."/>
            <person name="Castanera R."/>
            <person name="Culley D.E."/>
            <person name="Daum C."/>
            <person name="Ezra D."/>
            <person name="Gonzalez J.B."/>
            <person name="Henrissat B."/>
            <person name="Kuo A."/>
            <person name="Liang C."/>
            <person name="Lipzen A."/>
            <person name="Lutzoni F."/>
            <person name="Magnuson J."/>
            <person name="Mondo S."/>
            <person name="Nolan M."/>
            <person name="Ohm R."/>
            <person name="Pangilinan J."/>
            <person name="Park H.-J."/>
            <person name="Ramirez L."/>
            <person name="Alfaro M."/>
            <person name="Sun H."/>
            <person name="Tritt A."/>
            <person name="Yoshinaga Y."/>
            <person name="Zwiers L.-H."/>
            <person name="Turgeon B.G."/>
            <person name="Goodwin S.B."/>
            <person name="Spatafora J.W."/>
            <person name="Crous P.W."/>
            <person name="Grigoriev I.V."/>
        </authorList>
    </citation>
    <scope>NUCLEOTIDE SEQUENCE</scope>
    <source>
        <strain evidence="8 10">CBS 781.70</strain>
    </source>
</reference>
<dbReference type="RefSeq" id="XP_033533923.1">
    <property type="nucleotide sequence ID" value="XM_033675174.1"/>
</dbReference>
<comment type="subcellular location">
    <subcellularLocation>
        <location evidence="1">Membrane</location>
        <topology evidence="1">Multi-pass membrane protein</topology>
    </subcellularLocation>
</comment>
<evidence type="ECO:0000313" key="9">
    <source>
        <dbReference type="Proteomes" id="UP000504638"/>
    </source>
</evidence>
<protein>
    <submittedName>
        <fullName evidence="8 10">EXS-domain-containing protein</fullName>
    </submittedName>
</protein>
<dbReference type="GO" id="GO:0006817">
    <property type="term" value="P:phosphate ion transport"/>
    <property type="evidence" value="ECO:0007669"/>
    <property type="project" value="TreeGrafter"/>
</dbReference>
<feature type="region of interest" description="Disordered" evidence="5">
    <location>
        <begin position="209"/>
        <end position="241"/>
    </location>
</feature>
<dbReference type="GO" id="GO:0000822">
    <property type="term" value="F:inositol hexakisphosphate binding"/>
    <property type="evidence" value="ECO:0007669"/>
    <property type="project" value="TreeGrafter"/>
</dbReference>
<evidence type="ECO:0000256" key="4">
    <source>
        <dbReference type="ARBA" id="ARBA00023136"/>
    </source>
</evidence>
<sequence>MCNSNHSRLLGFFTTLPGIWRALQCLRRYKDTRNVFPHLVNFGKYTFTILQYMSLSLYRIDRSTGYLALFIAVSSINSIYCSIWDLAMDWSKSSTPTDGTMLTKPGLLDPYAPNRFLRKTLGYRQPWIYYTAMLLDPILRFNWIFYVIFSSDLQHSALLSFVLSLSEILRRGMWTLFRVENEHCTNVGRFRASRDVPLPFSLPDSSATSLLGGPDAQAEAAAQEPGRPATGEPEEPIALDRTHTATGVDVEQADMNPVRRHARSFATHPSPMVRGLSTMAVHMHEAHAQDFERKKVQDTGEEEASSDEDGVEEDEEGGLDGKC</sequence>
<feature type="compositionally biased region" description="Acidic residues" evidence="5">
    <location>
        <begin position="299"/>
        <end position="323"/>
    </location>
</feature>